<feature type="compositionally biased region" description="Low complexity" evidence="1">
    <location>
        <begin position="1530"/>
        <end position="1540"/>
    </location>
</feature>
<feature type="compositionally biased region" description="Basic and acidic residues" evidence="1">
    <location>
        <begin position="1740"/>
        <end position="1755"/>
    </location>
</feature>
<feature type="compositionally biased region" description="Basic and acidic residues" evidence="1">
    <location>
        <begin position="1917"/>
        <end position="1929"/>
    </location>
</feature>
<feature type="region of interest" description="Disordered" evidence="1">
    <location>
        <begin position="1"/>
        <end position="45"/>
    </location>
</feature>
<comment type="caution">
    <text evidence="2">The sequence shown here is derived from an EMBL/GenBank/DDBJ whole genome shotgun (WGS) entry which is preliminary data.</text>
</comment>
<feature type="compositionally biased region" description="Basic and acidic residues" evidence="1">
    <location>
        <begin position="1667"/>
        <end position="1695"/>
    </location>
</feature>
<feature type="compositionally biased region" description="Polar residues" evidence="1">
    <location>
        <begin position="87"/>
        <end position="98"/>
    </location>
</feature>
<feature type="region of interest" description="Disordered" evidence="1">
    <location>
        <begin position="1530"/>
        <end position="1612"/>
    </location>
</feature>
<feature type="compositionally biased region" description="Low complexity" evidence="1">
    <location>
        <begin position="1825"/>
        <end position="1841"/>
    </location>
</feature>
<protein>
    <recommendedName>
        <fullName evidence="4">Telomere-associated protein Rif1 N-terminal domain-containing protein</fullName>
    </recommendedName>
</protein>
<feature type="region of interest" description="Disordered" evidence="1">
    <location>
        <begin position="1740"/>
        <end position="2013"/>
    </location>
</feature>
<feature type="region of interest" description="Disordered" evidence="1">
    <location>
        <begin position="1649"/>
        <end position="1712"/>
    </location>
</feature>
<proteinExistence type="predicted"/>
<feature type="compositionally biased region" description="Low complexity" evidence="1">
    <location>
        <begin position="1873"/>
        <end position="1882"/>
    </location>
</feature>
<dbReference type="Proteomes" id="UP000322245">
    <property type="component" value="Unassembled WGS sequence"/>
</dbReference>
<feature type="region of interest" description="Disordered" evidence="1">
    <location>
        <begin position="63"/>
        <end position="98"/>
    </location>
</feature>
<name>A0A5D3B6G8_9TREE</name>
<organism evidence="2 3">
    <name type="scientific">Cryptococcus floricola</name>
    <dbReference type="NCBI Taxonomy" id="2591691"/>
    <lineage>
        <taxon>Eukaryota</taxon>
        <taxon>Fungi</taxon>
        <taxon>Dikarya</taxon>
        <taxon>Basidiomycota</taxon>
        <taxon>Agaricomycotina</taxon>
        <taxon>Tremellomycetes</taxon>
        <taxon>Tremellales</taxon>
        <taxon>Cryptococcaceae</taxon>
        <taxon>Cryptococcus</taxon>
    </lineage>
</organism>
<feature type="compositionally biased region" description="Low complexity" evidence="1">
    <location>
        <begin position="24"/>
        <end position="37"/>
    </location>
</feature>
<feature type="compositionally biased region" description="Basic residues" evidence="1">
    <location>
        <begin position="1655"/>
        <end position="1666"/>
    </location>
</feature>
<dbReference type="EMBL" id="NIDF01000004">
    <property type="protein sequence ID" value="TYJ58608.1"/>
    <property type="molecule type" value="Genomic_DNA"/>
</dbReference>
<accession>A0A5D3B6G8</accession>
<reference evidence="2 3" key="1">
    <citation type="submission" date="2017-05" db="EMBL/GenBank/DDBJ databases">
        <title>The Genome Sequence of Tsuchiyaea wingfieldii DSM 27421.</title>
        <authorList>
            <person name="Cuomo C."/>
            <person name="Passer A."/>
            <person name="Billmyre B."/>
            <person name="Heitman J."/>
        </authorList>
    </citation>
    <scope>NUCLEOTIDE SEQUENCE [LARGE SCALE GENOMIC DNA]</scope>
    <source>
        <strain evidence="2 3">DSM 27421</strain>
    </source>
</reference>
<evidence type="ECO:0000256" key="1">
    <source>
        <dbReference type="SAM" id="MobiDB-lite"/>
    </source>
</evidence>
<sequence length="2066" mass="227766">MATPIRVSFSNAPPRDTPAPSSPLVPSSSSPSKPAPLGVARTLSASRRGVIFSPRNHTKYFHSDDSIVGSSSTQVPALRKLPASDPVTPTSHSHLQAQETPLRQSILKSRADQIRIAANVEEGTLNNREPARLLISGKRPSLMARDSFELAIGGVVTGKGKGRMSSDGASSSDDDPKHSDDVNPAGSGDGDGEISEEEEVEEEGGLSISSLVDIVLNGAENLLTLEEAYNILIIRLRHHVPSDDSLLLTPEQEVSLRDATQPIRDEAPALVRAFQRDVLRLLGKPPSSEPAMNNLESSPFRELEPIEAPPRSRFTPSPSPDEDNYRPSRQGYNGPEIRYRREASGVGAAVIRFLAFVVYHPCMSSCFSDVDLQAILEQVLTITRTPRLPTPNPKRTYILCVTFLTQIRLPAAAVNAVKGKLVSAALKAVQDEFRLKMSGAQPDKAGPGGTKKEGLHAIANLLSTYPLIFFPSYAELLPNCLRALYSPNNPTRYRAAMAVNAFARAKLAFLEHSLESGDKSTWDAANTVARKAEFFVISHLTGLYKPANSSAPMARKDGVRRTEWSLLEDKFKMTVGSNNEVHWACITWASLVTLMGSAYANSGSLRDQYDNIIDHSVRRTTNSNRPLLARVAWNHAIHAYFSHGATTTILPNGKVVRSFNVFFATREMSVDRLVEQLQMPINHALDDVLNSGNFTICKVDAEDHLLWKRSEKVKRLAWSKTVTKSATALFYAYVGMALHNEQIPAKDMSVINGLPSSDAEDDASMSLTLDQKRRPLLDQTWEKVVYPIFYKMFRVCGIDDLTTYGWDLLEALTSPKTDRKVPWSLDALVNTAYRGSEALDVEKDKDEHLKELSQHLKRIEIKASDVPSYGQSWIAARLGKWCTLFKDALASIHCINLPASTSWVKDDAGVPLIPVPLSDVWTNLLTALRQLMDNPTDDNKPVIVSGMRVITAVLIEVWQTPPGHITPISLMNEAGKLKVNEDRLRIGITAHLFEVCSRVLGNNMTVKLAPGQDSPLGLLPYAHTALGADETEPSMKTTTCAGYLLGQILRAEFLTTPDEIGTLRVPFMQLVKKVLCVGLKGERKKILGGLTLAEPFLLEKYEALHMDIWRMTADEWNRCTEEDIHQSQAGQYDRTPTNHTGNLLVSLLTDPWRNSTVDSYWHARATEADLNSWQTLLSSTIQRFKAKKAVVHSGILETLAAHMHDYIEAPACFVSPMTLKCLALAISNISFRSQVSNSQSSPWHAGDNYVPEDFLALVAKSLQLAHDQRTEVSSEALASLFASIKSMVERLPGTFTVAVVGPLNSALRSWMEDKDLGEGLRVTLDGLNKALLGAYARATAEKVDIESLRLFVNSFSGLALRPQQAGQEFFYVFDNVLQLGYAQSPVETLPIMAHVIRMMTTLMGELPVGECAELFAQIPAGLLLWCEDEISIAGDIKDEINELYRFTLTVLTEIIPTNMPANSATLNRLLPLYKSRATEMITAFVAFWKATFADVQGLEYEYKTKDFLREMKEILSLGDLELPVTGLATQETQTQDDQSQPEIASPQQHDREESFEEFVPVSEAHGPDENTVEEEFVPEAQESVSEPTQAQSYDADESQLESQIQSLNQSAEPTVPVRAANFYGSQTAATPATESSSLEYEADEDVFGPAALAKPKGRKRAKRASKEKHTQEVQTAREEKAKRKRVKIEAGESEKRRRSSTAPIFKPSLDTLFPDLDDSSADECIVVQPELSYYVRKGLEPPAERLVQDHKKSADIELEDTDVEEPEPSDDQGFEVGPTPSPRSASGLQPDSAKQRGSLLSSASRWLSRVPSLFSQNTTPPPQSAAPVSVPSSFPESSQSEVGFVTEKPRKPRKRKAAAAQLEQKEGFKRAKSTASTASSASESRRKLVPVVEVPSRARLLSTPKSLTQAKGKGKGKAQEARNVGRREADDDEDDDLLLTPASARQQREEEELALTAAGVSASQQWDESVSGRFADAPNDPTPVQRTPTAPRLAVPKEAPLGPSPERRTTEQKQLLSTIEDAMKAKDAIEGLDFEGTRALLKNLNEMRELAERRILARVDEIRRER</sequence>
<feature type="compositionally biased region" description="Low complexity" evidence="1">
    <location>
        <begin position="1796"/>
        <end position="1809"/>
    </location>
</feature>
<feature type="region of interest" description="Disordered" evidence="1">
    <location>
        <begin position="283"/>
        <end position="336"/>
    </location>
</feature>
<evidence type="ECO:0008006" key="4">
    <source>
        <dbReference type="Google" id="ProtNLM"/>
    </source>
</evidence>
<feature type="compositionally biased region" description="Acidic residues" evidence="1">
    <location>
        <begin position="190"/>
        <end position="204"/>
    </location>
</feature>
<keyword evidence="3" id="KW-1185">Reference proteome</keyword>
<evidence type="ECO:0000313" key="3">
    <source>
        <dbReference type="Proteomes" id="UP000322245"/>
    </source>
</evidence>
<gene>
    <name evidence="2" type="ORF">B9479_000819</name>
</gene>
<feature type="region of interest" description="Disordered" evidence="1">
    <location>
        <begin position="159"/>
        <end position="205"/>
    </location>
</feature>
<feature type="compositionally biased region" description="Polar residues" evidence="1">
    <location>
        <begin position="1600"/>
        <end position="1612"/>
    </location>
</feature>
<feature type="compositionally biased region" description="Polar residues" evidence="1">
    <location>
        <begin position="1582"/>
        <end position="1592"/>
    </location>
</feature>
<feature type="compositionally biased region" description="Acidic residues" evidence="1">
    <location>
        <begin position="1756"/>
        <end position="1773"/>
    </location>
</feature>
<evidence type="ECO:0000313" key="2">
    <source>
        <dbReference type="EMBL" id="TYJ58608.1"/>
    </source>
</evidence>